<dbReference type="EMBL" id="SRRZ01000019">
    <property type="protein sequence ID" value="NQE33760.1"/>
    <property type="molecule type" value="Genomic_DNA"/>
</dbReference>
<dbReference type="Gene3D" id="3.30.1490.190">
    <property type="match status" value="1"/>
</dbReference>
<gene>
    <name evidence="7" type="primary">fur_2</name>
    <name evidence="7" type="ORF">E5S67_01481</name>
</gene>
<keyword evidence="6" id="KW-0804">Transcription</keyword>
<accession>A0ABX2CTM8</accession>
<dbReference type="Proteomes" id="UP000702425">
    <property type="component" value="Unassembled WGS sequence"/>
</dbReference>
<dbReference type="InterPro" id="IPR036388">
    <property type="entry name" value="WH-like_DNA-bd_sf"/>
</dbReference>
<evidence type="ECO:0000313" key="8">
    <source>
        <dbReference type="Proteomes" id="UP000702425"/>
    </source>
</evidence>
<evidence type="ECO:0000313" key="7">
    <source>
        <dbReference type="EMBL" id="NQE33760.1"/>
    </source>
</evidence>
<keyword evidence="2" id="KW-0678">Repressor</keyword>
<dbReference type="PANTHER" id="PTHR33202">
    <property type="entry name" value="ZINC UPTAKE REGULATION PROTEIN"/>
    <property type="match status" value="1"/>
</dbReference>
<reference evidence="7 8" key="1">
    <citation type="journal article" date="2020" name="Sci. Rep.">
        <title>A novel cyanobacterial geosmin producer, revising GeoA distribution and dispersion patterns in Bacteria.</title>
        <authorList>
            <person name="Churro C."/>
            <person name="Semedo-Aguiar A.P."/>
            <person name="Silva A.D."/>
            <person name="Pereira-Leal J.B."/>
            <person name="Leite R.B."/>
        </authorList>
    </citation>
    <scope>NUCLEOTIDE SEQUENCE [LARGE SCALE GENOMIC DNA]</scope>
    <source>
        <strain evidence="7 8">IPMA8</strain>
    </source>
</reference>
<dbReference type="InterPro" id="IPR043135">
    <property type="entry name" value="Fur_C"/>
</dbReference>
<comment type="caution">
    <text evidence="7">The sequence shown here is derived from an EMBL/GenBank/DDBJ whole genome shotgun (WGS) entry which is preliminary data.</text>
</comment>
<keyword evidence="4" id="KW-0805">Transcription regulation</keyword>
<dbReference type="Pfam" id="PF01475">
    <property type="entry name" value="FUR"/>
    <property type="match status" value="1"/>
</dbReference>
<comment type="similarity">
    <text evidence="1">Belongs to the Fur family.</text>
</comment>
<evidence type="ECO:0000256" key="1">
    <source>
        <dbReference type="ARBA" id="ARBA00007957"/>
    </source>
</evidence>
<dbReference type="PANTHER" id="PTHR33202:SF19">
    <property type="entry name" value="FERRIC UPTAKE REGULATION PROTEIN"/>
    <property type="match status" value="1"/>
</dbReference>
<evidence type="ECO:0000256" key="3">
    <source>
        <dbReference type="ARBA" id="ARBA00022833"/>
    </source>
</evidence>
<dbReference type="Gene3D" id="1.10.10.10">
    <property type="entry name" value="Winged helix-like DNA-binding domain superfamily/Winged helix DNA-binding domain"/>
    <property type="match status" value="1"/>
</dbReference>
<sequence length="171" mass="19673">MNLYSANSLKLELNQRGCRLTPQRETILSVFQSLRQGNHLSAEELYQTLQNQGERIGLSTVYRTLHLLARIGILRELELAEGHKHYELNLQELHHHHHLVCIQCHKTFEFSDESISKIGKKQVEKAGVELLDCQLTVRAVCLEALREGWPSLLPSNWSCPRSHSEIEEEIS</sequence>
<proteinExistence type="inferred from homology"/>
<evidence type="ECO:0000256" key="4">
    <source>
        <dbReference type="ARBA" id="ARBA00023015"/>
    </source>
</evidence>
<keyword evidence="3" id="KW-0862">Zinc</keyword>
<name>A0ABX2CTM8_9CYAN</name>
<keyword evidence="5" id="KW-0238">DNA-binding</keyword>
<dbReference type="RefSeq" id="WP_172186433.1">
    <property type="nucleotide sequence ID" value="NZ_CAWPPK010000101.1"/>
</dbReference>
<dbReference type="InterPro" id="IPR036390">
    <property type="entry name" value="WH_DNA-bd_sf"/>
</dbReference>
<dbReference type="SUPFAM" id="SSF46785">
    <property type="entry name" value="Winged helix' DNA-binding domain"/>
    <property type="match status" value="1"/>
</dbReference>
<evidence type="ECO:0000256" key="2">
    <source>
        <dbReference type="ARBA" id="ARBA00022491"/>
    </source>
</evidence>
<evidence type="ECO:0000256" key="6">
    <source>
        <dbReference type="ARBA" id="ARBA00023163"/>
    </source>
</evidence>
<dbReference type="CDD" id="cd07153">
    <property type="entry name" value="Fur_like"/>
    <property type="match status" value="1"/>
</dbReference>
<organism evidence="7 8">
    <name type="scientific">Microcoleus asticus IPMA8</name>
    <dbReference type="NCBI Taxonomy" id="2563858"/>
    <lineage>
        <taxon>Bacteria</taxon>
        <taxon>Bacillati</taxon>
        <taxon>Cyanobacteriota</taxon>
        <taxon>Cyanophyceae</taxon>
        <taxon>Oscillatoriophycideae</taxon>
        <taxon>Oscillatoriales</taxon>
        <taxon>Microcoleaceae</taxon>
        <taxon>Microcoleus</taxon>
        <taxon>Microcoleus asticus</taxon>
    </lineage>
</organism>
<protein>
    <submittedName>
        <fullName evidence="7">Ferric uptake regulation protein</fullName>
    </submittedName>
</protein>
<evidence type="ECO:0000256" key="5">
    <source>
        <dbReference type="ARBA" id="ARBA00023125"/>
    </source>
</evidence>
<dbReference type="InterPro" id="IPR002481">
    <property type="entry name" value="FUR"/>
</dbReference>
<keyword evidence="8" id="KW-1185">Reference proteome</keyword>